<dbReference type="Proteomes" id="UP001056120">
    <property type="component" value="Linkage Group LG24"/>
</dbReference>
<organism evidence="1 2">
    <name type="scientific">Smallanthus sonchifolius</name>
    <dbReference type="NCBI Taxonomy" id="185202"/>
    <lineage>
        <taxon>Eukaryota</taxon>
        <taxon>Viridiplantae</taxon>
        <taxon>Streptophyta</taxon>
        <taxon>Embryophyta</taxon>
        <taxon>Tracheophyta</taxon>
        <taxon>Spermatophyta</taxon>
        <taxon>Magnoliopsida</taxon>
        <taxon>eudicotyledons</taxon>
        <taxon>Gunneridae</taxon>
        <taxon>Pentapetalae</taxon>
        <taxon>asterids</taxon>
        <taxon>campanulids</taxon>
        <taxon>Asterales</taxon>
        <taxon>Asteraceae</taxon>
        <taxon>Asteroideae</taxon>
        <taxon>Heliantheae alliance</taxon>
        <taxon>Millerieae</taxon>
        <taxon>Smallanthus</taxon>
    </lineage>
</organism>
<protein>
    <submittedName>
        <fullName evidence="1">Uncharacterized protein</fullName>
    </submittedName>
</protein>
<dbReference type="EMBL" id="CM042041">
    <property type="protein sequence ID" value="KAI3713600.1"/>
    <property type="molecule type" value="Genomic_DNA"/>
</dbReference>
<sequence>MVKMDDQLQTHTSSLPLLSKPDRMESFNECVPLKTTVVEAKNKSYLLGRIESLEDRLIQLSLEIETRQASRTSATASTLSGARELPVSSYPVFNNPKSKCKLASSSDILPISSGGELQNEPETLEKKQKQTRKKKAQSWPHLKILGC</sequence>
<proteinExistence type="predicted"/>
<evidence type="ECO:0000313" key="1">
    <source>
        <dbReference type="EMBL" id="KAI3713600.1"/>
    </source>
</evidence>
<comment type="caution">
    <text evidence="1">The sequence shown here is derived from an EMBL/GenBank/DDBJ whole genome shotgun (WGS) entry which is preliminary data.</text>
</comment>
<keyword evidence="2" id="KW-1185">Reference proteome</keyword>
<reference evidence="1 2" key="2">
    <citation type="journal article" date="2022" name="Mol. Ecol. Resour.">
        <title>The genomes of chicory, endive, great burdock and yacon provide insights into Asteraceae paleo-polyploidization history and plant inulin production.</title>
        <authorList>
            <person name="Fan W."/>
            <person name="Wang S."/>
            <person name="Wang H."/>
            <person name="Wang A."/>
            <person name="Jiang F."/>
            <person name="Liu H."/>
            <person name="Zhao H."/>
            <person name="Xu D."/>
            <person name="Zhang Y."/>
        </authorList>
    </citation>
    <scope>NUCLEOTIDE SEQUENCE [LARGE SCALE GENOMIC DNA]</scope>
    <source>
        <strain evidence="2">cv. Yunnan</strain>
        <tissue evidence="1">Leaves</tissue>
    </source>
</reference>
<reference evidence="2" key="1">
    <citation type="journal article" date="2022" name="Mol. Ecol. Resour.">
        <title>The genomes of chicory, endive, great burdock and yacon provide insights into Asteraceae palaeo-polyploidization history and plant inulin production.</title>
        <authorList>
            <person name="Fan W."/>
            <person name="Wang S."/>
            <person name="Wang H."/>
            <person name="Wang A."/>
            <person name="Jiang F."/>
            <person name="Liu H."/>
            <person name="Zhao H."/>
            <person name="Xu D."/>
            <person name="Zhang Y."/>
        </authorList>
    </citation>
    <scope>NUCLEOTIDE SEQUENCE [LARGE SCALE GENOMIC DNA]</scope>
    <source>
        <strain evidence="2">cv. Yunnan</strain>
    </source>
</reference>
<accession>A0ACB9AUI0</accession>
<name>A0ACB9AUI0_9ASTR</name>
<evidence type="ECO:0000313" key="2">
    <source>
        <dbReference type="Proteomes" id="UP001056120"/>
    </source>
</evidence>
<gene>
    <name evidence="1" type="ORF">L1987_72181</name>
</gene>